<dbReference type="AlphaFoldDB" id="A0ABD3W309"/>
<proteinExistence type="predicted"/>
<dbReference type="SMART" id="SM00409">
    <property type="entry name" value="IG"/>
    <property type="match status" value="3"/>
</dbReference>
<dbReference type="InterPro" id="IPR013783">
    <property type="entry name" value="Ig-like_fold"/>
</dbReference>
<gene>
    <name evidence="3" type="ORF">ACJMK2_044342</name>
</gene>
<evidence type="ECO:0000259" key="2">
    <source>
        <dbReference type="PROSITE" id="PS50835"/>
    </source>
</evidence>
<evidence type="ECO:0000313" key="4">
    <source>
        <dbReference type="Proteomes" id="UP001634394"/>
    </source>
</evidence>
<dbReference type="EMBL" id="JBJQND010000009">
    <property type="protein sequence ID" value="KAL3867112.1"/>
    <property type="molecule type" value="Genomic_DNA"/>
</dbReference>
<accession>A0ABD3W309</accession>
<protein>
    <recommendedName>
        <fullName evidence="2">Ig-like domain-containing protein</fullName>
    </recommendedName>
</protein>
<comment type="caution">
    <text evidence="3">The sequence shown here is derived from an EMBL/GenBank/DDBJ whole genome shotgun (WGS) entry which is preliminary data.</text>
</comment>
<dbReference type="PANTHER" id="PTHR45080:SF38">
    <property type="entry name" value="FI23916P1-RELATED"/>
    <property type="match status" value="1"/>
</dbReference>
<dbReference type="InterPro" id="IPR050958">
    <property type="entry name" value="Cell_Adh-Cytoskel_Orgn"/>
</dbReference>
<evidence type="ECO:0000313" key="3">
    <source>
        <dbReference type="EMBL" id="KAL3867112.1"/>
    </source>
</evidence>
<dbReference type="PANTHER" id="PTHR45080">
    <property type="entry name" value="CONTACTIN 5"/>
    <property type="match status" value="1"/>
</dbReference>
<dbReference type="Gene3D" id="2.60.40.10">
    <property type="entry name" value="Immunoglobulins"/>
    <property type="match status" value="3"/>
</dbReference>
<dbReference type="InterPro" id="IPR007110">
    <property type="entry name" value="Ig-like_dom"/>
</dbReference>
<dbReference type="SUPFAM" id="SSF48726">
    <property type="entry name" value="Immunoglobulin"/>
    <property type="match status" value="3"/>
</dbReference>
<name>A0ABD3W309_SINWO</name>
<dbReference type="InterPro" id="IPR003598">
    <property type="entry name" value="Ig_sub2"/>
</dbReference>
<dbReference type="CDD" id="cd00096">
    <property type="entry name" value="Ig"/>
    <property type="match status" value="1"/>
</dbReference>
<feature type="domain" description="Ig-like" evidence="2">
    <location>
        <begin position="124"/>
        <end position="207"/>
    </location>
</feature>
<dbReference type="Proteomes" id="UP001634394">
    <property type="component" value="Unassembled WGS sequence"/>
</dbReference>
<dbReference type="Pfam" id="PF13927">
    <property type="entry name" value="Ig_3"/>
    <property type="match status" value="3"/>
</dbReference>
<keyword evidence="1" id="KW-0732">Signal</keyword>
<keyword evidence="4" id="KW-1185">Reference proteome</keyword>
<dbReference type="InterPro" id="IPR036179">
    <property type="entry name" value="Ig-like_dom_sf"/>
</dbReference>
<dbReference type="PROSITE" id="PS50835">
    <property type="entry name" value="IG_LIKE"/>
    <property type="match status" value="3"/>
</dbReference>
<feature type="domain" description="Ig-like" evidence="2">
    <location>
        <begin position="6"/>
        <end position="117"/>
    </location>
</feature>
<feature type="chain" id="PRO_5044833791" description="Ig-like domain-containing protein" evidence="1">
    <location>
        <begin position="31"/>
        <end position="333"/>
    </location>
</feature>
<reference evidence="3 4" key="1">
    <citation type="submission" date="2024-11" db="EMBL/GenBank/DDBJ databases">
        <title>Chromosome-level genome assembly of the freshwater bivalve Anodonta woodiana.</title>
        <authorList>
            <person name="Chen X."/>
        </authorList>
    </citation>
    <scope>NUCLEOTIDE SEQUENCE [LARGE SCALE GENOMIC DNA]</scope>
    <source>
        <strain evidence="3">MN2024</strain>
        <tissue evidence="3">Gills</tissue>
    </source>
</reference>
<feature type="domain" description="Ig-like" evidence="2">
    <location>
        <begin position="214"/>
        <end position="315"/>
    </location>
</feature>
<organism evidence="3 4">
    <name type="scientific">Sinanodonta woodiana</name>
    <name type="common">Chinese pond mussel</name>
    <name type="synonym">Anodonta woodiana</name>
    <dbReference type="NCBI Taxonomy" id="1069815"/>
    <lineage>
        <taxon>Eukaryota</taxon>
        <taxon>Metazoa</taxon>
        <taxon>Spiralia</taxon>
        <taxon>Lophotrochozoa</taxon>
        <taxon>Mollusca</taxon>
        <taxon>Bivalvia</taxon>
        <taxon>Autobranchia</taxon>
        <taxon>Heteroconchia</taxon>
        <taxon>Palaeoheterodonta</taxon>
        <taxon>Unionida</taxon>
        <taxon>Unionoidea</taxon>
        <taxon>Unionidae</taxon>
        <taxon>Unioninae</taxon>
        <taxon>Sinanodonta</taxon>
    </lineage>
</organism>
<feature type="signal peptide" evidence="1">
    <location>
        <begin position="1"/>
        <end position="30"/>
    </location>
</feature>
<dbReference type="SMART" id="SM00408">
    <property type="entry name" value="IGc2"/>
    <property type="match status" value="3"/>
</dbReference>
<sequence>MREAKPVFLHMMSTFFACFLIGSLLSGVKGVTVRVLVNTNAVLPCSVPDSDDNTVRWFKNPNTILSMALHIMGPFKKRMSISQPYMGEWILNIHNVQLGDAGDYSCRVGNDVLEQINLMVESPPTIHETREMTFNEGDTGTLWCNVTGSPTPTVRWLWKSPHQIDGIGQESGVEGSRFVLHNITRYYDNIYVCFATNTAGEEHREIRTHVNFGPEIEVFQNTVYVSLGEEVTLHCAVAAYPMDGKLEWVFQNNNSPISANWKYEVVTDEDIKNDYNTVIVSMTIRKGHLSEEDYGHYVCRTRNFSRGHSEKVFIVQKPLEHNKDGVIRYDVEN</sequence>
<dbReference type="InterPro" id="IPR003599">
    <property type="entry name" value="Ig_sub"/>
</dbReference>
<evidence type="ECO:0000256" key="1">
    <source>
        <dbReference type="SAM" id="SignalP"/>
    </source>
</evidence>
<dbReference type="PROSITE" id="PS51257">
    <property type="entry name" value="PROKAR_LIPOPROTEIN"/>
    <property type="match status" value="1"/>
</dbReference>